<keyword evidence="1" id="KW-0597">Phosphoprotein</keyword>
<organism evidence="3 4">
    <name type="scientific">Phrynocephalus forsythii</name>
    <dbReference type="NCBI Taxonomy" id="171643"/>
    <lineage>
        <taxon>Eukaryota</taxon>
        <taxon>Metazoa</taxon>
        <taxon>Chordata</taxon>
        <taxon>Craniata</taxon>
        <taxon>Vertebrata</taxon>
        <taxon>Euteleostomi</taxon>
        <taxon>Lepidosauria</taxon>
        <taxon>Squamata</taxon>
        <taxon>Bifurcata</taxon>
        <taxon>Unidentata</taxon>
        <taxon>Episquamata</taxon>
        <taxon>Toxicofera</taxon>
        <taxon>Iguania</taxon>
        <taxon>Acrodonta</taxon>
        <taxon>Agamidae</taxon>
        <taxon>Agaminae</taxon>
        <taxon>Phrynocephalus</taxon>
    </lineage>
</organism>
<evidence type="ECO:0000313" key="3">
    <source>
        <dbReference type="EMBL" id="KAJ7308927.1"/>
    </source>
</evidence>
<proteinExistence type="predicted"/>
<dbReference type="Proteomes" id="UP001142489">
    <property type="component" value="Unassembled WGS sequence"/>
</dbReference>
<sequence>MEGSALCHGVRKKRRSRSQRDRERRCSKRGSFLQQQPGAPSGARVLGSVAAAAAAAAAAAPPVPGAPAAGQARRIRAAPLLSSSGSELENNGNPPPPPPPPSARPRPPRRKRKESSFPEEDIIDGFAMASFVTLEALEAGDANSGQVLKLNMAFRIYPNCIWSNLCPEGKRLAGELRLQCKVAKRERTDRFVSPSQARLDEIKLTAVASGGFRLQGASEWLLRASPNPVRAVNLIAECMERLV</sequence>
<name>A0A9Q0XDE1_9SAUR</name>
<comment type="caution">
    <text evidence="3">The sequence shown here is derived from an EMBL/GenBank/DDBJ whole genome shotgun (WGS) entry which is preliminary data.</text>
</comment>
<dbReference type="EMBL" id="JAPFRF010000017">
    <property type="protein sequence ID" value="KAJ7308927.1"/>
    <property type="molecule type" value="Genomic_DNA"/>
</dbReference>
<dbReference type="PANTHER" id="PTHR14429">
    <property type="entry name" value="FIBROSIN FAMILY MEMBER"/>
    <property type="match status" value="1"/>
</dbReference>
<evidence type="ECO:0000256" key="2">
    <source>
        <dbReference type="SAM" id="MobiDB-lite"/>
    </source>
</evidence>
<feature type="compositionally biased region" description="Low complexity" evidence="2">
    <location>
        <begin position="42"/>
        <end position="92"/>
    </location>
</feature>
<gene>
    <name evidence="3" type="ORF">JRQ81_008204</name>
</gene>
<evidence type="ECO:0000256" key="1">
    <source>
        <dbReference type="ARBA" id="ARBA00022553"/>
    </source>
</evidence>
<dbReference type="InterPro" id="IPR023246">
    <property type="entry name" value="AUTS2"/>
</dbReference>
<dbReference type="PANTHER" id="PTHR14429:SF22">
    <property type="entry name" value="AGAP013055-PA"/>
    <property type="match status" value="1"/>
</dbReference>
<evidence type="ECO:0000313" key="4">
    <source>
        <dbReference type="Proteomes" id="UP001142489"/>
    </source>
</evidence>
<keyword evidence="4" id="KW-1185">Reference proteome</keyword>
<feature type="region of interest" description="Disordered" evidence="2">
    <location>
        <begin position="1"/>
        <end position="119"/>
    </location>
</feature>
<dbReference type="AlphaFoldDB" id="A0A9Q0XDE1"/>
<accession>A0A9Q0XDE1</accession>
<protein>
    <submittedName>
        <fullName evidence="3">Uncharacterized protein</fullName>
    </submittedName>
</protein>
<feature type="compositionally biased region" description="Pro residues" evidence="2">
    <location>
        <begin position="93"/>
        <end position="105"/>
    </location>
</feature>
<reference evidence="3" key="1">
    <citation type="journal article" date="2023" name="DNA Res.">
        <title>Chromosome-level genome assembly of Phrynocephalus forsythii using third-generation DNA sequencing and Hi-C analysis.</title>
        <authorList>
            <person name="Qi Y."/>
            <person name="Zhao W."/>
            <person name="Zhao Y."/>
            <person name="Niu C."/>
            <person name="Cao S."/>
            <person name="Zhang Y."/>
        </authorList>
    </citation>
    <scope>NUCLEOTIDE SEQUENCE</scope>
    <source>
        <tissue evidence="3">Muscle</tissue>
    </source>
</reference>